<name>A0A7L4YML2_9ACTN</name>
<proteinExistence type="predicted"/>
<evidence type="ECO:0000313" key="8">
    <source>
        <dbReference type="EMBL" id="QHC00074.1"/>
    </source>
</evidence>
<organism evidence="8 9">
    <name type="scientific">Epidermidibacterium keratini</name>
    <dbReference type="NCBI Taxonomy" id="1891644"/>
    <lineage>
        <taxon>Bacteria</taxon>
        <taxon>Bacillati</taxon>
        <taxon>Actinomycetota</taxon>
        <taxon>Actinomycetes</taxon>
        <taxon>Sporichthyales</taxon>
        <taxon>Sporichthyaceae</taxon>
        <taxon>Epidermidibacterium</taxon>
    </lineage>
</organism>
<dbReference type="PANTHER" id="PTHR35007">
    <property type="entry name" value="INTEGRAL MEMBRANE PROTEIN-RELATED"/>
    <property type="match status" value="1"/>
</dbReference>
<dbReference type="EMBL" id="CP047156">
    <property type="protein sequence ID" value="QHC00074.1"/>
    <property type="molecule type" value="Genomic_DNA"/>
</dbReference>
<feature type="transmembrane region" description="Helical" evidence="6">
    <location>
        <begin position="45"/>
        <end position="78"/>
    </location>
</feature>
<keyword evidence="4 6" id="KW-1133">Transmembrane helix</keyword>
<evidence type="ECO:0000256" key="1">
    <source>
        <dbReference type="ARBA" id="ARBA00004651"/>
    </source>
</evidence>
<gene>
    <name evidence="8" type="ORF">EK0264_07135</name>
</gene>
<keyword evidence="9" id="KW-1185">Reference proteome</keyword>
<dbReference type="PANTHER" id="PTHR35007:SF3">
    <property type="entry name" value="POSSIBLE CONSERVED ALANINE RICH MEMBRANE PROTEIN"/>
    <property type="match status" value="1"/>
</dbReference>
<dbReference type="Proteomes" id="UP000463857">
    <property type="component" value="Chromosome"/>
</dbReference>
<evidence type="ECO:0000256" key="5">
    <source>
        <dbReference type="ARBA" id="ARBA00023136"/>
    </source>
</evidence>
<comment type="subcellular location">
    <subcellularLocation>
        <location evidence="1">Cell membrane</location>
        <topology evidence="1">Multi-pass membrane protein</topology>
    </subcellularLocation>
</comment>
<dbReference type="InParanoid" id="A0A7L4YML2"/>
<dbReference type="AlphaFoldDB" id="A0A7L4YML2"/>
<dbReference type="GO" id="GO:0005886">
    <property type="term" value="C:plasma membrane"/>
    <property type="evidence" value="ECO:0007669"/>
    <property type="project" value="UniProtKB-SubCell"/>
</dbReference>
<feature type="transmembrane region" description="Helical" evidence="6">
    <location>
        <begin position="204"/>
        <end position="231"/>
    </location>
</feature>
<evidence type="ECO:0000256" key="3">
    <source>
        <dbReference type="ARBA" id="ARBA00022692"/>
    </source>
</evidence>
<keyword evidence="2" id="KW-1003">Cell membrane</keyword>
<keyword evidence="5 6" id="KW-0472">Membrane</keyword>
<dbReference type="Pfam" id="PF00482">
    <property type="entry name" value="T2SSF"/>
    <property type="match status" value="1"/>
</dbReference>
<protein>
    <submittedName>
        <fullName evidence="8">Type II secretion system protein</fullName>
    </submittedName>
</protein>
<evidence type="ECO:0000313" key="9">
    <source>
        <dbReference type="Proteomes" id="UP000463857"/>
    </source>
</evidence>
<dbReference type="OrthoDB" id="3267562at2"/>
<feature type="domain" description="Type II secretion system protein GspF" evidence="7">
    <location>
        <begin position="101"/>
        <end position="222"/>
    </location>
</feature>
<reference evidence="8 9" key="1">
    <citation type="journal article" date="2018" name="Int. J. Syst. Evol. Microbiol.">
        <title>Epidermidibacterium keratini gen. nov., sp. nov., a member of the family Sporichthyaceae, isolated from keratin epidermis.</title>
        <authorList>
            <person name="Lee D.G."/>
            <person name="Trujillo M.E."/>
            <person name="Kang S."/>
            <person name="Nam J.J."/>
            <person name="Kim Y.J."/>
        </authorList>
    </citation>
    <scope>NUCLEOTIDE SEQUENCE [LARGE SCALE GENOMIC DNA]</scope>
    <source>
        <strain evidence="8 9">EPI-7</strain>
    </source>
</reference>
<evidence type="ECO:0000256" key="4">
    <source>
        <dbReference type="ARBA" id="ARBA00022989"/>
    </source>
</evidence>
<evidence type="ECO:0000256" key="6">
    <source>
        <dbReference type="SAM" id="Phobius"/>
    </source>
</evidence>
<dbReference type="RefSeq" id="WP_159544194.1">
    <property type="nucleotide sequence ID" value="NZ_CP047156.1"/>
</dbReference>
<sequence>MSAVALFLLGAALWALPGVRRTALPLGPSLPVATRSSRSRSIPKPMLAGLLGLAVALTVGGTGGAVAGTVAAAIALLLLRRSASAAAAQAARDQPDLDGALTVAALLLRSGSPPAQAMVDATRVFPIPAAATFAKTQRLIALGHPPVRAWQEAARDSAIRPIASAAVRSSASGAALAEAWSALARQARADRESRAEVRAQRTGIAVLAPLGLCFLPAFVCIGVVPIVVGLAGDIFG</sequence>
<dbReference type="KEGG" id="eke:EK0264_07135"/>
<dbReference type="InterPro" id="IPR018076">
    <property type="entry name" value="T2SS_GspF_dom"/>
</dbReference>
<evidence type="ECO:0000259" key="7">
    <source>
        <dbReference type="Pfam" id="PF00482"/>
    </source>
</evidence>
<accession>A0A7L4YML2</accession>
<evidence type="ECO:0000256" key="2">
    <source>
        <dbReference type="ARBA" id="ARBA00022475"/>
    </source>
</evidence>
<keyword evidence="3 6" id="KW-0812">Transmembrane</keyword>